<evidence type="ECO:0000256" key="2">
    <source>
        <dbReference type="ARBA" id="ARBA00012224"/>
    </source>
</evidence>
<dbReference type="STRING" id="1844972.A7K91_24775"/>
<dbReference type="SUPFAM" id="SSF53383">
    <property type="entry name" value="PLP-dependent transferases"/>
    <property type="match status" value="1"/>
</dbReference>
<organism evidence="7 8">
    <name type="scientific">Paenibacillus oryzae</name>
    <dbReference type="NCBI Taxonomy" id="1844972"/>
    <lineage>
        <taxon>Bacteria</taxon>
        <taxon>Bacillati</taxon>
        <taxon>Bacillota</taxon>
        <taxon>Bacilli</taxon>
        <taxon>Bacillales</taxon>
        <taxon>Paenibacillaceae</taxon>
        <taxon>Paenibacillus</taxon>
    </lineage>
</organism>
<accession>A0A1A5YC56</accession>
<keyword evidence="3" id="KW-0663">Pyridoxal phosphate</keyword>
<dbReference type="InterPro" id="IPR015421">
    <property type="entry name" value="PyrdxlP-dep_Trfase_major"/>
</dbReference>
<evidence type="ECO:0000313" key="7">
    <source>
        <dbReference type="EMBL" id="OBR63177.1"/>
    </source>
</evidence>
<dbReference type="RefSeq" id="WP_068686435.1">
    <property type="nucleotide sequence ID" value="NZ_LYPA01000074.1"/>
</dbReference>
<dbReference type="InterPro" id="IPR004839">
    <property type="entry name" value="Aminotransferase_I/II_large"/>
</dbReference>
<dbReference type="PANTHER" id="PTHR43525:SF1">
    <property type="entry name" value="PROTEIN MALY"/>
    <property type="match status" value="1"/>
</dbReference>
<dbReference type="OrthoDB" id="9802872at2"/>
<evidence type="ECO:0000256" key="1">
    <source>
        <dbReference type="ARBA" id="ARBA00001933"/>
    </source>
</evidence>
<dbReference type="InterPro" id="IPR027619">
    <property type="entry name" value="C-S_lyase_PatB-like"/>
</dbReference>
<dbReference type="NCBIfam" id="TIGR04350">
    <property type="entry name" value="C_S_lyase_PatB"/>
    <property type="match status" value="1"/>
</dbReference>
<dbReference type="GO" id="GO:0030170">
    <property type="term" value="F:pyridoxal phosphate binding"/>
    <property type="evidence" value="ECO:0007669"/>
    <property type="project" value="InterPro"/>
</dbReference>
<dbReference type="Gene3D" id="3.40.640.10">
    <property type="entry name" value="Type I PLP-dependent aspartate aminotransferase-like (Major domain)"/>
    <property type="match status" value="1"/>
</dbReference>
<name>A0A1A5YC56_9BACL</name>
<dbReference type="Proteomes" id="UP000092024">
    <property type="component" value="Unassembled WGS sequence"/>
</dbReference>
<dbReference type="EC" id="4.4.1.13" evidence="2"/>
<dbReference type="PANTHER" id="PTHR43525">
    <property type="entry name" value="PROTEIN MALY"/>
    <property type="match status" value="1"/>
</dbReference>
<evidence type="ECO:0000256" key="4">
    <source>
        <dbReference type="ARBA" id="ARBA00023239"/>
    </source>
</evidence>
<comment type="caution">
    <text evidence="7">The sequence shown here is derived from an EMBL/GenBank/DDBJ whole genome shotgun (WGS) entry which is preliminary data.</text>
</comment>
<reference evidence="7 8" key="1">
    <citation type="submission" date="2016-05" db="EMBL/GenBank/DDBJ databases">
        <title>Paenibacillus oryzae. sp. nov., isolated from the rice root.</title>
        <authorList>
            <person name="Zhang J."/>
            <person name="Zhang X."/>
        </authorList>
    </citation>
    <scope>NUCLEOTIDE SEQUENCE [LARGE SCALE GENOMIC DNA]</scope>
    <source>
        <strain evidence="7 8">1DrF-4</strain>
    </source>
</reference>
<keyword evidence="4 7" id="KW-0456">Lyase</keyword>
<dbReference type="Gene3D" id="3.90.1150.10">
    <property type="entry name" value="Aspartate Aminotransferase, domain 1"/>
    <property type="match status" value="1"/>
</dbReference>
<dbReference type="InterPro" id="IPR015424">
    <property type="entry name" value="PyrdxlP-dep_Trfase"/>
</dbReference>
<dbReference type="Pfam" id="PF00155">
    <property type="entry name" value="Aminotran_1_2"/>
    <property type="match status" value="1"/>
</dbReference>
<protein>
    <recommendedName>
        <fullName evidence="2">cysteine-S-conjugate beta-lyase</fullName>
        <ecNumber evidence="2">4.4.1.13</ecNumber>
    </recommendedName>
</protein>
<dbReference type="InterPro" id="IPR015422">
    <property type="entry name" value="PyrdxlP-dep_Trfase_small"/>
</dbReference>
<evidence type="ECO:0000256" key="3">
    <source>
        <dbReference type="ARBA" id="ARBA00022898"/>
    </source>
</evidence>
<comment type="cofactor">
    <cofactor evidence="1">
        <name>pyridoxal 5'-phosphate</name>
        <dbReference type="ChEBI" id="CHEBI:597326"/>
    </cofactor>
</comment>
<dbReference type="EMBL" id="LYPA01000074">
    <property type="protein sequence ID" value="OBR63177.1"/>
    <property type="molecule type" value="Genomic_DNA"/>
</dbReference>
<gene>
    <name evidence="7" type="ORF">A7K91_24775</name>
</gene>
<proteinExistence type="inferred from homology"/>
<comment type="similarity">
    <text evidence="5">Belongs to the class-II pyridoxal-phosphate-dependent aminotransferase family. MalY/PatB cystathionine beta-lyase subfamily.</text>
</comment>
<feature type="domain" description="Aminotransferase class I/classII large" evidence="6">
    <location>
        <begin position="33"/>
        <end position="379"/>
    </location>
</feature>
<sequence>MSFHFDTLIDRRNTRSYKWDQREALFGNKDILPLWVADMDFPSPPAVQEVLKQRASLGAYGYAIREDSYFESIQNWFQRRHNWKLEKEWIVDSPSVVTTLSLAVELFSEPGAPVVLQSPVYYPFYDVITSNERTVATNPLVIRNGRFEMDFDHLETLFQGGAKLLLLCSPHNPGGRVWDREELVALGELCLRYGVIVVSDEIHCDLVFDGHQHTPFATLSPAIADITITALAATKTFNLPGLLTSFMVVSNKTLRSQLEKRLKTLSLHMAQHFAQDAVEAAYREGEEWLEAMLEYVKGNLDYALAYLEEHAPLIKPLKPDGTYLLWLDCRELGLDKNGLKDLMYKKAKVAFNEGSIFGSEGEGWLRMNLACPRYIVEQALAQFCEAAKG</sequence>
<evidence type="ECO:0000259" key="6">
    <source>
        <dbReference type="Pfam" id="PF00155"/>
    </source>
</evidence>
<keyword evidence="8" id="KW-1185">Reference proteome</keyword>
<evidence type="ECO:0000313" key="8">
    <source>
        <dbReference type="Proteomes" id="UP000092024"/>
    </source>
</evidence>
<dbReference type="GO" id="GO:0047804">
    <property type="term" value="F:cysteine-S-conjugate beta-lyase activity"/>
    <property type="evidence" value="ECO:0007669"/>
    <property type="project" value="UniProtKB-EC"/>
</dbReference>
<dbReference type="InterPro" id="IPR051798">
    <property type="entry name" value="Class-II_PLP-Dep_Aminotrans"/>
</dbReference>
<dbReference type="AlphaFoldDB" id="A0A1A5YC56"/>
<dbReference type="CDD" id="cd00609">
    <property type="entry name" value="AAT_like"/>
    <property type="match status" value="1"/>
</dbReference>
<evidence type="ECO:0000256" key="5">
    <source>
        <dbReference type="ARBA" id="ARBA00037974"/>
    </source>
</evidence>